<evidence type="ECO:0000313" key="2">
    <source>
        <dbReference type="Proteomes" id="UP000655420"/>
    </source>
</evidence>
<sequence>MGRRRLLLVCLASVLCLVLGGPRALGKVALLLGLPSLAAELISDPVARGAALYRAGRYAEADAAFAGAGRSATYNRGLSLAATGDYALSVAYFDAVLFANPADEDARHNRGIVAAMVEPVIGDARGHGRIAAAVAKIGAADSAEAARLSLPDASKIRKPLEVGALSADADWMNAITDDPGEFLKRRLRAEHERRLANGLILPEEGNPW</sequence>
<dbReference type="AlphaFoldDB" id="A0A8J7SF08"/>
<gene>
    <name evidence="1" type="ORF">H0I76_03180</name>
</gene>
<reference evidence="1" key="1">
    <citation type="submission" date="2020-12" db="EMBL/GenBank/DDBJ databases">
        <title>Bacterial taxonomy.</title>
        <authorList>
            <person name="Pan X."/>
        </authorList>
    </citation>
    <scope>NUCLEOTIDE SEQUENCE</scope>
    <source>
        <strain evidence="1">M0105</strain>
    </source>
</reference>
<protein>
    <recommendedName>
        <fullName evidence="3">Ca-activated chloride channel family protein</fullName>
    </recommendedName>
</protein>
<name>A0A8J7SF08_9RHOB</name>
<dbReference type="Proteomes" id="UP000655420">
    <property type="component" value="Unassembled WGS sequence"/>
</dbReference>
<dbReference type="InterPro" id="IPR011990">
    <property type="entry name" value="TPR-like_helical_dom_sf"/>
</dbReference>
<dbReference type="RefSeq" id="WP_200606936.1">
    <property type="nucleotide sequence ID" value="NZ_JAEHHL010000001.1"/>
</dbReference>
<proteinExistence type="predicted"/>
<dbReference type="SUPFAM" id="SSF48452">
    <property type="entry name" value="TPR-like"/>
    <property type="match status" value="1"/>
</dbReference>
<dbReference type="Gene3D" id="1.25.40.10">
    <property type="entry name" value="Tetratricopeptide repeat domain"/>
    <property type="match status" value="1"/>
</dbReference>
<accession>A0A8J7SF08</accession>
<keyword evidence="2" id="KW-1185">Reference proteome</keyword>
<organism evidence="1 2">
    <name type="scientific">Thermohalobaculum xanthum</name>
    <dbReference type="NCBI Taxonomy" id="2753746"/>
    <lineage>
        <taxon>Bacteria</taxon>
        <taxon>Pseudomonadati</taxon>
        <taxon>Pseudomonadota</taxon>
        <taxon>Alphaproteobacteria</taxon>
        <taxon>Rhodobacterales</taxon>
        <taxon>Paracoccaceae</taxon>
        <taxon>Thermohalobaculum</taxon>
    </lineage>
</organism>
<evidence type="ECO:0008006" key="3">
    <source>
        <dbReference type="Google" id="ProtNLM"/>
    </source>
</evidence>
<comment type="caution">
    <text evidence="1">The sequence shown here is derived from an EMBL/GenBank/DDBJ whole genome shotgun (WGS) entry which is preliminary data.</text>
</comment>
<evidence type="ECO:0000313" key="1">
    <source>
        <dbReference type="EMBL" id="MBK0398180.1"/>
    </source>
</evidence>
<dbReference type="EMBL" id="JAEHHL010000001">
    <property type="protein sequence ID" value="MBK0398180.1"/>
    <property type="molecule type" value="Genomic_DNA"/>
</dbReference>